<feature type="compositionally biased region" description="Acidic residues" evidence="1">
    <location>
        <begin position="353"/>
        <end position="362"/>
    </location>
</feature>
<evidence type="ECO:0000313" key="3">
    <source>
        <dbReference type="Proteomes" id="UP000007494"/>
    </source>
</evidence>
<dbReference type="RefSeq" id="XP_003885181.1">
    <property type="nucleotide sequence ID" value="XM_003885132.1"/>
</dbReference>
<feature type="non-terminal residue" evidence="2">
    <location>
        <position position="1125"/>
    </location>
</feature>
<feature type="compositionally biased region" description="Basic and acidic residues" evidence="1">
    <location>
        <begin position="791"/>
        <end position="809"/>
    </location>
</feature>
<sequence length="1125" mass="121202">MGQKRAQCGWIREFTEHLLLLEIRDRLLLEAEQALSSEDEQEGCGRTKEPKDGGKGKEGASEETEATTQTGHKERDGESRRAEEEKGNSERETKKANQENALPSTASTRERESPPTPPRASPSGGTSHMQRRILDSSSADSWPALFSTSSSICLTPTSSPSVPAQTTPSLSSSSPSCSSSVFLSRSKCRELRMAQLSADLRRIEFLPCRLLAVEKHKERADVLLLLLTDGISTSLAALRPPSSSRAILPSSSPRPCAASSGSVVSPSARRADSPAPSVSPCSTNSCSPPYTSLSSHAGSGSLPSSSRKAQGRRTRRSCGRRRRREASRSSFSSSPCVPPDRRGEKDGARRGEEEPDAGDAETLEDRNKGDRGAEGKAKGDRNEDPREAREEREKFSRDEQVTNRSLVGARCSNDSVVQRTAGGRQETRQTETEELWSVLIEQNWVGTGAPWDWCTSQDIDDLLVKMQNLTSRSTLSFLPVVRAGSFVEVRPVPRLAFWLASPSLPCLLLSSVYPLVSVPRHPGTLPPRLALSPSLSSAQAPTYSFVSSLFLPQSSCVSTVPASRQRRADLCSLLDSCQSPCPSPSAPRLECSPAFSPSRPSSFLPQPKIASPTRPLFASIASSSAQATADKCAPLASSGVSREQRGCSRAVLASVASLSSVGSRSARSGMPRRNVRRVGCGEARGDEAKGAATGEEGTALFRGGERRCPEGKVSCGEPRRTQEGKERGDATAPEKETDGTRACRGDRNPGNEEENPSRKEEKSRKREEEKGGVGAPEIVDLCEDEPSFSMEGRDSDERNQGNSVREKPANSRRPRPRENGVEQRPEGVQGRNQIAGEILTKKRRSQQTERRGSGSDAARQVGSGVSAFRSPGSPDASSAQTGPWTTNGAGERPRRARTPLGPNATSQSSSLASKKTVSVSSASSSSTVPVPPPVSPSSSSQSSSASPSSCLSPLFAASASLKDVPAMGVHQGRSCSGFSSCISLLEESLNSKGITDEREHKRVKKHQSVSVYVVDDSETVETQHKSDCGKEQQRERGSAFSPKFGCIDTSGFEGTRRDQRFANTSFSPQALFQALRSANRGTINMEMLEKFRNEASSVSPVLRQMKETNARLARAVQLIRERRQK</sequence>
<evidence type="ECO:0000313" key="2">
    <source>
        <dbReference type="EMBL" id="CBZ55153.1"/>
    </source>
</evidence>
<dbReference type="OMA" id="RQMKETN"/>
<feature type="compositionally biased region" description="Low complexity" evidence="1">
    <location>
        <begin position="292"/>
        <end position="306"/>
    </location>
</feature>
<accession>F0VN57</accession>
<gene>
    <name evidence="2" type="ORF">NCLIV_055780</name>
</gene>
<reference evidence="3" key="1">
    <citation type="journal article" date="2012" name="PLoS Pathog.">
        <title>Comparative genomics of the apicomplexan parasites Toxoplasma gondii and Neospora caninum: Coccidia differing in host range and transmission strategy.</title>
        <authorList>
            <person name="Reid A.J."/>
            <person name="Vermont S.J."/>
            <person name="Cotton J.A."/>
            <person name="Harris D."/>
            <person name="Hill-Cawthorne G.A."/>
            <person name="Konen-Waisman S."/>
            <person name="Latham S.M."/>
            <person name="Mourier T."/>
            <person name="Norton R."/>
            <person name="Quail M.A."/>
            <person name="Sanders M."/>
            <person name="Shanmugam D."/>
            <person name="Sohal A."/>
            <person name="Wasmuth J.D."/>
            <person name="Brunk B."/>
            <person name="Grigg M.E."/>
            <person name="Howard J.C."/>
            <person name="Parkinson J."/>
            <person name="Roos D.S."/>
            <person name="Trees A.J."/>
            <person name="Berriman M."/>
            <person name="Pain A."/>
            <person name="Wastling J.M."/>
        </authorList>
    </citation>
    <scope>NUCLEOTIDE SEQUENCE [LARGE SCALE GENOMIC DNA]</scope>
    <source>
        <strain evidence="3">Liverpool</strain>
    </source>
</reference>
<feature type="compositionally biased region" description="Basic residues" evidence="1">
    <location>
        <begin position="309"/>
        <end position="325"/>
    </location>
</feature>
<protein>
    <submittedName>
        <fullName evidence="2">Uncharacterized protein</fullName>
    </submittedName>
</protein>
<organism evidence="2 3">
    <name type="scientific">Neospora caninum (strain Liverpool)</name>
    <dbReference type="NCBI Taxonomy" id="572307"/>
    <lineage>
        <taxon>Eukaryota</taxon>
        <taxon>Sar</taxon>
        <taxon>Alveolata</taxon>
        <taxon>Apicomplexa</taxon>
        <taxon>Conoidasida</taxon>
        <taxon>Coccidia</taxon>
        <taxon>Eucoccidiorida</taxon>
        <taxon>Eimeriorina</taxon>
        <taxon>Sarcocystidae</taxon>
        <taxon>Neospora</taxon>
    </lineage>
</organism>
<feature type="region of interest" description="Disordered" evidence="1">
    <location>
        <begin position="659"/>
        <end position="950"/>
    </location>
</feature>
<name>F0VN57_NEOCL</name>
<feature type="compositionally biased region" description="Low complexity" evidence="1">
    <location>
        <begin position="936"/>
        <end position="950"/>
    </location>
</feature>
<feature type="compositionally biased region" description="Basic and acidic residues" evidence="1">
    <location>
        <begin position="816"/>
        <end position="825"/>
    </location>
</feature>
<dbReference type="VEuPathDB" id="ToxoDB:NCLIV_055780"/>
<feature type="compositionally biased region" description="Polar residues" evidence="1">
    <location>
        <begin position="153"/>
        <end position="168"/>
    </location>
</feature>
<dbReference type="OrthoDB" id="10476220at2759"/>
<dbReference type="EMBL" id="FR823392">
    <property type="protein sequence ID" value="CBZ55153.1"/>
    <property type="molecule type" value="Genomic_DNA"/>
</dbReference>
<feature type="compositionally biased region" description="Low complexity" evidence="1">
    <location>
        <begin position="169"/>
        <end position="179"/>
    </location>
</feature>
<feature type="compositionally biased region" description="Low complexity" evidence="1">
    <location>
        <begin position="659"/>
        <end position="669"/>
    </location>
</feature>
<dbReference type="AlphaFoldDB" id="F0VN57"/>
<feature type="region of interest" description="Disordered" evidence="1">
    <location>
        <begin position="242"/>
        <end position="407"/>
    </location>
</feature>
<feature type="compositionally biased region" description="Basic and acidic residues" evidence="1">
    <location>
        <begin position="71"/>
        <end position="97"/>
    </location>
</feature>
<evidence type="ECO:0000256" key="1">
    <source>
        <dbReference type="SAM" id="MobiDB-lite"/>
    </source>
</evidence>
<feature type="compositionally biased region" description="Low complexity" evidence="1">
    <location>
        <begin position="904"/>
        <end position="928"/>
    </location>
</feature>
<feature type="compositionally biased region" description="Low complexity" evidence="1">
    <location>
        <begin position="242"/>
        <end position="268"/>
    </location>
</feature>
<proteinExistence type="predicted"/>
<dbReference type="eggNOG" id="ENOG502QZ5P">
    <property type="taxonomic scope" value="Eukaryota"/>
</dbReference>
<keyword evidence="3" id="KW-1185">Reference proteome</keyword>
<feature type="compositionally biased region" description="Low complexity" evidence="1">
    <location>
        <begin position="690"/>
        <end position="699"/>
    </location>
</feature>
<dbReference type="Proteomes" id="UP000007494">
    <property type="component" value="Chromosome XI"/>
</dbReference>
<feature type="compositionally biased region" description="Basic and acidic residues" evidence="1">
    <location>
        <begin position="717"/>
        <end position="771"/>
    </location>
</feature>
<feature type="region of interest" description="Disordered" evidence="1">
    <location>
        <begin position="153"/>
        <end position="179"/>
    </location>
</feature>
<feature type="compositionally biased region" description="Polar residues" evidence="1">
    <location>
        <begin position="875"/>
        <end position="888"/>
    </location>
</feature>
<feature type="compositionally biased region" description="Polar residues" evidence="1">
    <location>
        <begin position="279"/>
        <end position="291"/>
    </location>
</feature>
<feature type="compositionally biased region" description="Basic and acidic residues" evidence="1">
    <location>
        <begin position="339"/>
        <end position="352"/>
    </location>
</feature>
<feature type="region of interest" description="Disordered" evidence="1">
    <location>
        <begin position="34"/>
        <end position="131"/>
    </location>
</feature>
<dbReference type="GeneID" id="13446868"/>
<feature type="compositionally biased region" description="Basic and acidic residues" evidence="1">
    <location>
        <begin position="363"/>
        <end position="401"/>
    </location>
</feature>
<feature type="compositionally biased region" description="Basic and acidic residues" evidence="1">
    <location>
        <begin position="43"/>
        <end position="60"/>
    </location>
</feature>
<dbReference type="InParanoid" id="F0VN57"/>